<dbReference type="Proteomes" id="UP000000305">
    <property type="component" value="Unassembled WGS sequence"/>
</dbReference>
<dbReference type="KEGG" id="dpx:DAPPUDRAFT_249835"/>
<dbReference type="AlphaFoldDB" id="E9GXD4"/>
<accession>E9GXD4</accession>
<protein>
    <submittedName>
        <fullName evidence="1">Uncharacterized protein</fullName>
    </submittedName>
</protein>
<dbReference type="OrthoDB" id="6769862at2759"/>
<keyword evidence="2" id="KW-1185">Reference proteome</keyword>
<organism evidence="1 2">
    <name type="scientific">Daphnia pulex</name>
    <name type="common">Water flea</name>
    <dbReference type="NCBI Taxonomy" id="6669"/>
    <lineage>
        <taxon>Eukaryota</taxon>
        <taxon>Metazoa</taxon>
        <taxon>Ecdysozoa</taxon>
        <taxon>Arthropoda</taxon>
        <taxon>Crustacea</taxon>
        <taxon>Branchiopoda</taxon>
        <taxon>Diplostraca</taxon>
        <taxon>Cladocera</taxon>
        <taxon>Anomopoda</taxon>
        <taxon>Daphniidae</taxon>
        <taxon>Daphnia</taxon>
    </lineage>
</organism>
<evidence type="ECO:0000313" key="2">
    <source>
        <dbReference type="Proteomes" id="UP000000305"/>
    </source>
</evidence>
<gene>
    <name evidence="1" type="ORF">DAPPUDRAFT_249835</name>
</gene>
<proteinExistence type="predicted"/>
<dbReference type="InParanoid" id="E9GXD4"/>
<sequence>MEPSTAVVPFHGKYCNVSMERARRVLFSAVQLNSILPIETDEGRGRGNFCNPKLAEPTMFPDHNGPRRGSYVTITLVARPSHIFSGRESSTGLRRFNPSDRLVGRTYRSVNVARSALSSTLHKLLRNLV</sequence>
<name>E9GXD4_DAPPU</name>
<reference evidence="1 2" key="1">
    <citation type="journal article" date="2011" name="Science">
        <title>The ecoresponsive genome of Daphnia pulex.</title>
        <authorList>
            <person name="Colbourne J.K."/>
            <person name="Pfrender M.E."/>
            <person name="Gilbert D."/>
            <person name="Thomas W.K."/>
            <person name="Tucker A."/>
            <person name="Oakley T.H."/>
            <person name="Tokishita S."/>
            <person name="Aerts A."/>
            <person name="Arnold G.J."/>
            <person name="Basu M.K."/>
            <person name="Bauer D.J."/>
            <person name="Caceres C.E."/>
            <person name="Carmel L."/>
            <person name="Casola C."/>
            <person name="Choi J.H."/>
            <person name="Detter J.C."/>
            <person name="Dong Q."/>
            <person name="Dusheyko S."/>
            <person name="Eads B.D."/>
            <person name="Frohlich T."/>
            <person name="Geiler-Samerotte K.A."/>
            <person name="Gerlach D."/>
            <person name="Hatcher P."/>
            <person name="Jogdeo S."/>
            <person name="Krijgsveld J."/>
            <person name="Kriventseva E.V."/>
            <person name="Kultz D."/>
            <person name="Laforsch C."/>
            <person name="Lindquist E."/>
            <person name="Lopez J."/>
            <person name="Manak J.R."/>
            <person name="Muller J."/>
            <person name="Pangilinan J."/>
            <person name="Patwardhan R.P."/>
            <person name="Pitluck S."/>
            <person name="Pritham E.J."/>
            <person name="Rechtsteiner A."/>
            <person name="Rho M."/>
            <person name="Rogozin I.B."/>
            <person name="Sakarya O."/>
            <person name="Salamov A."/>
            <person name="Schaack S."/>
            <person name="Shapiro H."/>
            <person name="Shiga Y."/>
            <person name="Skalitzky C."/>
            <person name="Smith Z."/>
            <person name="Souvorov A."/>
            <person name="Sung W."/>
            <person name="Tang Z."/>
            <person name="Tsuchiya D."/>
            <person name="Tu H."/>
            <person name="Vos H."/>
            <person name="Wang M."/>
            <person name="Wolf Y.I."/>
            <person name="Yamagata H."/>
            <person name="Yamada T."/>
            <person name="Ye Y."/>
            <person name="Shaw J.R."/>
            <person name="Andrews J."/>
            <person name="Crease T.J."/>
            <person name="Tang H."/>
            <person name="Lucas S.M."/>
            <person name="Robertson H.M."/>
            <person name="Bork P."/>
            <person name="Koonin E.V."/>
            <person name="Zdobnov E.M."/>
            <person name="Grigoriev I.V."/>
            <person name="Lynch M."/>
            <person name="Boore J.L."/>
        </authorList>
    </citation>
    <scope>NUCLEOTIDE SEQUENCE [LARGE SCALE GENOMIC DNA]</scope>
</reference>
<evidence type="ECO:0000313" key="1">
    <source>
        <dbReference type="EMBL" id="EFX75877.1"/>
    </source>
</evidence>
<dbReference type="HOGENOM" id="CLU_1950958_0_0_1"/>
<dbReference type="EMBL" id="GL732572">
    <property type="protein sequence ID" value="EFX75877.1"/>
    <property type="molecule type" value="Genomic_DNA"/>
</dbReference>